<feature type="transmembrane region" description="Helical" evidence="1">
    <location>
        <begin position="180"/>
        <end position="203"/>
    </location>
</feature>
<feature type="transmembrane region" description="Helical" evidence="1">
    <location>
        <begin position="235"/>
        <end position="257"/>
    </location>
</feature>
<dbReference type="STRING" id="1314800.A0A1B7MHK2"/>
<evidence type="ECO:0000313" key="3">
    <source>
        <dbReference type="EMBL" id="OAX32067.1"/>
    </source>
</evidence>
<gene>
    <name evidence="3" type="ORF">K503DRAFT_860492</name>
</gene>
<organism evidence="3 4">
    <name type="scientific">Rhizopogon vinicolor AM-OR11-026</name>
    <dbReference type="NCBI Taxonomy" id="1314800"/>
    <lineage>
        <taxon>Eukaryota</taxon>
        <taxon>Fungi</taxon>
        <taxon>Dikarya</taxon>
        <taxon>Basidiomycota</taxon>
        <taxon>Agaricomycotina</taxon>
        <taxon>Agaricomycetes</taxon>
        <taxon>Agaricomycetidae</taxon>
        <taxon>Boletales</taxon>
        <taxon>Suillineae</taxon>
        <taxon>Rhizopogonaceae</taxon>
        <taxon>Rhizopogon</taxon>
    </lineage>
</organism>
<protein>
    <recommendedName>
        <fullName evidence="2">DUF6533 domain-containing protein</fullName>
    </recommendedName>
</protein>
<dbReference type="EMBL" id="KV449133">
    <property type="protein sequence ID" value="OAX32067.1"/>
    <property type="molecule type" value="Genomic_DNA"/>
</dbReference>
<evidence type="ECO:0000256" key="1">
    <source>
        <dbReference type="SAM" id="Phobius"/>
    </source>
</evidence>
<evidence type="ECO:0000313" key="4">
    <source>
        <dbReference type="Proteomes" id="UP000092154"/>
    </source>
</evidence>
<keyword evidence="1" id="KW-0472">Membrane</keyword>
<dbReference type="AlphaFoldDB" id="A0A1B7MHK2"/>
<name>A0A1B7MHK2_9AGAM</name>
<feature type="domain" description="DUF6533" evidence="2">
    <location>
        <begin position="89"/>
        <end position="125"/>
    </location>
</feature>
<keyword evidence="4" id="KW-1185">Reference proteome</keyword>
<dbReference type="Proteomes" id="UP000092154">
    <property type="component" value="Unassembled WGS sequence"/>
</dbReference>
<feature type="transmembrane region" description="Helical" evidence="1">
    <location>
        <begin position="278"/>
        <end position="302"/>
    </location>
</feature>
<reference evidence="3 4" key="1">
    <citation type="submission" date="2016-06" db="EMBL/GenBank/DDBJ databases">
        <title>Comparative genomics of the ectomycorrhizal sister species Rhizopogon vinicolor and Rhizopogon vesiculosus (Basidiomycota: Boletales) reveals a divergence of the mating type B locus.</title>
        <authorList>
            <consortium name="DOE Joint Genome Institute"/>
            <person name="Mujic A.B."/>
            <person name="Kuo A."/>
            <person name="Tritt A."/>
            <person name="Lipzen A."/>
            <person name="Chen C."/>
            <person name="Johnson J."/>
            <person name="Sharma A."/>
            <person name="Barry K."/>
            <person name="Grigoriev I.V."/>
            <person name="Spatafora J.W."/>
        </authorList>
    </citation>
    <scope>NUCLEOTIDE SEQUENCE [LARGE SCALE GENOMIC DNA]</scope>
    <source>
        <strain evidence="3 4">AM-OR11-026</strain>
    </source>
</reference>
<keyword evidence="1" id="KW-1133">Transmembrane helix</keyword>
<proteinExistence type="predicted"/>
<keyword evidence="1" id="KW-0812">Transmembrane</keyword>
<dbReference type="InParanoid" id="A0A1B7MHK2"/>
<dbReference type="Pfam" id="PF20151">
    <property type="entry name" value="DUF6533"/>
    <property type="match status" value="1"/>
</dbReference>
<feature type="transmembrane region" description="Helical" evidence="1">
    <location>
        <begin position="115"/>
        <end position="136"/>
    </location>
</feature>
<feature type="transmembrane region" description="Helical" evidence="1">
    <location>
        <begin position="148"/>
        <end position="168"/>
    </location>
</feature>
<sequence length="366" mass="42034">MYIVDVVVLFTVQNSEHQFQFTTPWKAIQHVALHTKDPNTYYNEVTNKTVVGPDSDEERMAVIPHDNLKNSSCDLQLVFLRETSAVVGIWVYDFMLTFDEEVEFIIHARWRIPKLLYLVNRYLTFTVIVVDVFRILKPDLSVKTCSTFFALNAYVGGIVLYCAELLFMLRVWVISGRNRWGWVVVFLNFVFLVIPLVVTLTFFDSSSTVRRDVVVQSPIPKITSCYTTKTSRVLIVAYILLVITEIETLSLMLYYSWKLYRGSGHIIPLVRILIRHNVFYFACGLFFSTLLVAIILTVPAVYNDVASDLQIVLHIILATRMHRELWSAATERETNPLRIVSEVVFAGPVSDLSDLEAHDESIYISV</sequence>
<accession>A0A1B7MHK2</accession>
<evidence type="ECO:0000259" key="2">
    <source>
        <dbReference type="Pfam" id="PF20151"/>
    </source>
</evidence>
<dbReference type="InterPro" id="IPR045340">
    <property type="entry name" value="DUF6533"/>
</dbReference>
<dbReference type="OrthoDB" id="3350812at2759"/>